<organism evidence="2 3">
    <name type="scientific">Protea cynaroides</name>
    <dbReference type="NCBI Taxonomy" id="273540"/>
    <lineage>
        <taxon>Eukaryota</taxon>
        <taxon>Viridiplantae</taxon>
        <taxon>Streptophyta</taxon>
        <taxon>Embryophyta</taxon>
        <taxon>Tracheophyta</taxon>
        <taxon>Spermatophyta</taxon>
        <taxon>Magnoliopsida</taxon>
        <taxon>Proteales</taxon>
        <taxon>Proteaceae</taxon>
        <taxon>Protea</taxon>
    </lineage>
</organism>
<evidence type="ECO:0000256" key="1">
    <source>
        <dbReference type="SAM" id="MobiDB-lite"/>
    </source>
</evidence>
<accession>A0A9Q0HEI5</accession>
<evidence type="ECO:0000313" key="3">
    <source>
        <dbReference type="Proteomes" id="UP001141806"/>
    </source>
</evidence>
<sequence>MRKEEIRWEREGIRHQILKPGFEGYSRERRVSKLLEGVAQKGRGEGSPRGKQREKREESLEDFLYLRLEIVREKGLGFDSWKKEKQREKERKASVCSSGFYF</sequence>
<proteinExistence type="predicted"/>
<feature type="region of interest" description="Disordered" evidence="1">
    <location>
        <begin position="36"/>
        <end position="58"/>
    </location>
</feature>
<gene>
    <name evidence="2" type="ORF">NE237_023715</name>
</gene>
<dbReference type="EMBL" id="JAMYWD010000008">
    <property type="protein sequence ID" value="KAJ4963776.1"/>
    <property type="molecule type" value="Genomic_DNA"/>
</dbReference>
<comment type="caution">
    <text evidence="2">The sequence shown here is derived from an EMBL/GenBank/DDBJ whole genome shotgun (WGS) entry which is preliminary data.</text>
</comment>
<evidence type="ECO:0000313" key="2">
    <source>
        <dbReference type="EMBL" id="KAJ4963776.1"/>
    </source>
</evidence>
<reference evidence="2" key="1">
    <citation type="journal article" date="2023" name="Plant J.">
        <title>The genome of the king protea, Protea cynaroides.</title>
        <authorList>
            <person name="Chang J."/>
            <person name="Duong T.A."/>
            <person name="Schoeman C."/>
            <person name="Ma X."/>
            <person name="Roodt D."/>
            <person name="Barker N."/>
            <person name="Li Z."/>
            <person name="Van de Peer Y."/>
            <person name="Mizrachi E."/>
        </authorList>
    </citation>
    <scope>NUCLEOTIDE SEQUENCE</scope>
    <source>
        <tissue evidence="2">Young leaves</tissue>
    </source>
</reference>
<keyword evidence="3" id="KW-1185">Reference proteome</keyword>
<dbReference type="AlphaFoldDB" id="A0A9Q0HEI5"/>
<name>A0A9Q0HEI5_9MAGN</name>
<protein>
    <submittedName>
        <fullName evidence="2">Uncharacterized protein</fullName>
    </submittedName>
</protein>
<dbReference type="Proteomes" id="UP001141806">
    <property type="component" value="Unassembled WGS sequence"/>
</dbReference>